<evidence type="ECO:0000256" key="9">
    <source>
        <dbReference type="ARBA" id="ARBA00066823"/>
    </source>
</evidence>
<dbReference type="SUPFAM" id="SSF53686">
    <property type="entry name" value="Tryptophan synthase beta subunit-like PLP-dependent enzymes"/>
    <property type="match status" value="1"/>
</dbReference>
<dbReference type="Gene3D" id="3.40.50.1100">
    <property type="match status" value="2"/>
</dbReference>
<dbReference type="Proteomes" id="UP000489600">
    <property type="component" value="Unassembled WGS sequence"/>
</dbReference>
<evidence type="ECO:0000256" key="4">
    <source>
        <dbReference type="ARBA" id="ARBA00022898"/>
    </source>
</evidence>
<dbReference type="PANTHER" id="PTHR43780">
    <property type="entry name" value="1-AMINOCYCLOPROPANE-1-CARBOXYLATE DEAMINASE-RELATED"/>
    <property type="match status" value="1"/>
</dbReference>
<dbReference type="InterPro" id="IPR001926">
    <property type="entry name" value="TrpB-like_PALP"/>
</dbReference>
<keyword evidence="5" id="KW-0809">Transit peptide</keyword>
<comment type="similarity">
    <text evidence="3">Belongs to the ACC deaminase/D-cysteine desulfhydrase family.</text>
</comment>
<comment type="catalytic activity">
    <reaction evidence="8">
        <text>D-cysteine + H2O = hydrogen sulfide + pyruvate + NH4(+) + H(+)</text>
        <dbReference type="Rhea" id="RHEA:11268"/>
        <dbReference type="ChEBI" id="CHEBI:15361"/>
        <dbReference type="ChEBI" id="CHEBI:15377"/>
        <dbReference type="ChEBI" id="CHEBI:15378"/>
        <dbReference type="ChEBI" id="CHEBI:28938"/>
        <dbReference type="ChEBI" id="CHEBI:29919"/>
        <dbReference type="ChEBI" id="CHEBI:35236"/>
        <dbReference type="EC" id="4.4.1.15"/>
    </reaction>
</comment>
<comment type="subcellular location">
    <subcellularLocation>
        <location evidence="2">Mitochondrion</location>
    </subcellularLocation>
</comment>
<reference evidence="12" key="1">
    <citation type="submission" date="2019-07" db="EMBL/GenBank/DDBJ databases">
        <authorList>
            <person name="Dittberner H."/>
        </authorList>
    </citation>
    <scope>NUCLEOTIDE SEQUENCE [LARGE SCALE GENOMIC DNA]</scope>
</reference>
<sequence length="360" mass="39287">MADFLTKQPYSPPSWATHLSPIPSHIFSLAHLPTPIHRWNLPGLPEGTELWIKRDDFTGMELTVDQQADTVITIGGVQSNHCRATAVASNYLNLNSHLILRTSKLLADEDPGLVGNLLVERFVGANVHLISKEEFSSIGSEALTNTLKEKLEKEGRKPYVIPRGGSNSLGTWGYIEAAREIEEQLQSRTDGLKFDDIVVACGSGGTIAGISLGSWLGALKAKVHAFSVSNDPDYFYDVFQGILDGLQAGVNSRDIVNIHNGKGKGYAVSTPEELKFVKDVACATGVILDPLYSGKAAYGLINEMTKDPKNWEGKKILFIHTGGLLGLYDKVDQMASLMGNWCRMDVQESVPRKDGVGKMF</sequence>
<organism evidence="12 13">
    <name type="scientific">Arabis nemorensis</name>
    <dbReference type="NCBI Taxonomy" id="586526"/>
    <lineage>
        <taxon>Eukaryota</taxon>
        <taxon>Viridiplantae</taxon>
        <taxon>Streptophyta</taxon>
        <taxon>Embryophyta</taxon>
        <taxon>Tracheophyta</taxon>
        <taxon>Spermatophyta</taxon>
        <taxon>Magnoliopsida</taxon>
        <taxon>eudicotyledons</taxon>
        <taxon>Gunneridae</taxon>
        <taxon>Pentapetalae</taxon>
        <taxon>rosids</taxon>
        <taxon>malvids</taxon>
        <taxon>Brassicales</taxon>
        <taxon>Brassicaceae</taxon>
        <taxon>Arabideae</taxon>
        <taxon>Arabis</taxon>
    </lineage>
</organism>
<evidence type="ECO:0000256" key="10">
    <source>
        <dbReference type="PIRSR" id="PIRSR006278-1"/>
    </source>
</evidence>
<protein>
    <recommendedName>
        <fullName evidence="9">D-cysteine desulfhydrase</fullName>
        <ecNumber evidence="9">4.4.1.15</ecNumber>
    </recommendedName>
</protein>
<dbReference type="InterPro" id="IPR027278">
    <property type="entry name" value="ACCD_DCysDesulf"/>
</dbReference>
<name>A0A565BH14_9BRAS</name>
<comment type="caution">
    <text evidence="12">The sequence shown here is derived from an EMBL/GenBank/DDBJ whole genome shotgun (WGS) entry which is preliminary data.</text>
</comment>
<evidence type="ECO:0000256" key="2">
    <source>
        <dbReference type="ARBA" id="ARBA00004173"/>
    </source>
</evidence>
<gene>
    <name evidence="12" type="ORF">ANE_LOCUS11354</name>
</gene>
<feature type="active site" description="Nucleophile" evidence="10">
    <location>
        <position position="79"/>
    </location>
</feature>
<dbReference type="Pfam" id="PF00291">
    <property type="entry name" value="PALP"/>
    <property type="match status" value="1"/>
</dbReference>
<evidence type="ECO:0000256" key="1">
    <source>
        <dbReference type="ARBA" id="ARBA00001933"/>
    </source>
</evidence>
<keyword evidence="13" id="KW-1185">Reference proteome</keyword>
<keyword evidence="4" id="KW-0663">Pyridoxal phosphate</keyword>
<accession>A0A565BH14</accession>
<dbReference type="InterPro" id="IPR005966">
    <property type="entry name" value="D-Cys_desShydrase"/>
</dbReference>
<evidence type="ECO:0000313" key="12">
    <source>
        <dbReference type="EMBL" id="VVB00910.1"/>
    </source>
</evidence>
<dbReference type="InterPro" id="IPR036052">
    <property type="entry name" value="TrpB-like_PALP_sf"/>
</dbReference>
<keyword evidence="6" id="KW-0496">Mitochondrion</keyword>
<evidence type="ECO:0000256" key="8">
    <source>
        <dbReference type="ARBA" id="ARBA00050761"/>
    </source>
</evidence>
<evidence type="ECO:0000259" key="11">
    <source>
        <dbReference type="Pfam" id="PF00291"/>
    </source>
</evidence>
<dbReference type="AlphaFoldDB" id="A0A565BH14"/>
<evidence type="ECO:0000256" key="6">
    <source>
        <dbReference type="ARBA" id="ARBA00023128"/>
    </source>
</evidence>
<feature type="domain" description="Tryptophan synthase beta chain-like PALP" evidence="11">
    <location>
        <begin position="29"/>
        <end position="322"/>
    </location>
</feature>
<dbReference type="NCBIfam" id="TIGR01275">
    <property type="entry name" value="ACC_deam_rel"/>
    <property type="match status" value="1"/>
</dbReference>
<dbReference type="FunFam" id="3.40.50.1100:FF:000042">
    <property type="entry name" value="Bifunctional D-cysteine desulfhydrase/1-aminocyclopropane-1-carboxylate deaminase mitochondrial"/>
    <property type="match status" value="1"/>
</dbReference>
<comment type="cofactor">
    <cofactor evidence="1">
        <name>pyridoxal 5'-phosphate</name>
        <dbReference type="ChEBI" id="CHEBI:597326"/>
    </cofactor>
</comment>
<dbReference type="PIRSF" id="PIRSF006278">
    <property type="entry name" value="ACCD_DCysDesulf"/>
    <property type="match status" value="1"/>
</dbReference>
<dbReference type="EMBL" id="CABITT030000004">
    <property type="protein sequence ID" value="VVB00910.1"/>
    <property type="molecule type" value="Genomic_DNA"/>
</dbReference>
<proteinExistence type="inferred from homology"/>
<dbReference type="PANTHER" id="PTHR43780:SF2">
    <property type="entry name" value="1-AMINOCYCLOPROPANE-1-CARBOXYLATE DEAMINASE-RELATED"/>
    <property type="match status" value="1"/>
</dbReference>
<dbReference type="GO" id="GO:0019148">
    <property type="term" value="F:D-cysteine desulfhydrase activity"/>
    <property type="evidence" value="ECO:0007669"/>
    <property type="project" value="UniProtKB-EC"/>
</dbReference>
<evidence type="ECO:0000256" key="3">
    <source>
        <dbReference type="ARBA" id="ARBA00008639"/>
    </source>
</evidence>
<evidence type="ECO:0000313" key="13">
    <source>
        <dbReference type="Proteomes" id="UP000489600"/>
    </source>
</evidence>
<evidence type="ECO:0000256" key="5">
    <source>
        <dbReference type="ARBA" id="ARBA00022946"/>
    </source>
</evidence>
<dbReference type="GO" id="GO:0005739">
    <property type="term" value="C:mitochondrion"/>
    <property type="evidence" value="ECO:0007669"/>
    <property type="project" value="UniProtKB-SubCell"/>
</dbReference>
<keyword evidence="7" id="KW-0456">Lyase</keyword>
<dbReference type="EC" id="4.4.1.15" evidence="9"/>
<dbReference type="FunFam" id="3.40.50.1100:FF:000037">
    <property type="entry name" value="Bifunctional D-cysteine desulfhydrase/1-aminocyclopropane-1-carboxylate deaminase, mitochondrial"/>
    <property type="match status" value="1"/>
</dbReference>
<evidence type="ECO:0000256" key="7">
    <source>
        <dbReference type="ARBA" id="ARBA00023239"/>
    </source>
</evidence>
<dbReference type="OrthoDB" id="10266364at2759"/>